<dbReference type="Gene3D" id="3.40.960.10">
    <property type="entry name" value="VSR Endonuclease"/>
    <property type="match status" value="1"/>
</dbReference>
<evidence type="ECO:0008006" key="3">
    <source>
        <dbReference type="Google" id="ProtNLM"/>
    </source>
</evidence>
<sequence>MTSINDVQLGHHFTVGQGRLAGLTGRDLRRPDLHRPCRGVRARDACADLTSQASALSLVLPETAAFSHLTAARLHRLPLSYSMEEDQRLHTIVPVDRPQVRREGVVGHRMVHPRSVTEVAGLRVVDLPDTWVDLGELVGRGRPVGLDDLIVVGDACATRLESLAPLRHALAKRTRPRGKKTLTEALESIRVGSWSPRETTCRLMFLRAGLPEPTLNEPIYASWDPQLLLGYGDLVWRIELPDGRVLKVIGEYQGHDFHAGEAQRGHDEVRRRRFARDGWIVIEIWNDDVTSPEAREVTIRRFAAALEVATETLTFAAAEPRFFSRHAMDLALQRSARRFAWV</sequence>
<protein>
    <recommendedName>
        <fullName evidence="3">DUF559 domain-containing protein</fullName>
    </recommendedName>
</protein>
<proteinExistence type="predicted"/>
<gene>
    <name evidence="1" type="ordered locus">Intca_1105</name>
</gene>
<evidence type="ECO:0000313" key="1">
    <source>
        <dbReference type="EMBL" id="ADU47626.1"/>
    </source>
</evidence>
<keyword evidence="2" id="KW-1185">Reference proteome</keyword>
<dbReference type="STRING" id="710696.Intca_1105"/>
<dbReference type="HOGENOM" id="CLU_052626_5_1_11"/>
<organism evidence="1 2">
    <name type="scientific">Intrasporangium calvum (strain ATCC 23552 / DSM 43043 / JCM 3097 / NBRC 12989 / NCIMB 10167 / NRRL B-3866 / 7 KIP)</name>
    <dbReference type="NCBI Taxonomy" id="710696"/>
    <lineage>
        <taxon>Bacteria</taxon>
        <taxon>Bacillati</taxon>
        <taxon>Actinomycetota</taxon>
        <taxon>Actinomycetes</taxon>
        <taxon>Micrococcales</taxon>
        <taxon>Intrasporangiaceae</taxon>
        <taxon>Intrasporangium</taxon>
    </lineage>
</organism>
<dbReference type="KEGG" id="ica:Intca_1105"/>
<name>E6SE13_INTC7</name>
<dbReference type="AlphaFoldDB" id="E6SE13"/>
<evidence type="ECO:0000313" key="2">
    <source>
        <dbReference type="Proteomes" id="UP000008914"/>
    </source>
</evidence>
<dbReference type="EMBL" id="CP002343">
    <property type="protein sequence ID" value="ADU47626.1"/>
    <property type="molecule type" value="Genomic_DNA"/>
</dbReference>
<dbReference type="eggNOG" id="COG2852">
    <property type="taxonomic scope" value="Bacteria"/>
</dbReference>
<accession>E6SE13</accession>
<reference evidence="1 2" key="1">
    <citation type="journal article" date="2010" name="Stand. Genomic Sci.">
        <title>Complete genome sequence of Intrasporangium calvum type strain (7 KIP).</title>
        <authorList>
            <person name="Del Rio T.G."/>
            <person name="Chertkov O."/>
            <person name="Yasawong M."/>
            <person name="Lucas S."/>
            <person name="Deshpande S."/>
            <person name="Cheng J.F."/>
            <person name="Detter C."/>
            <person name="Tapia R."/>
            <person name="Han C."/>
            <person name="Goodwin L."/>
            <person name="Pitluck S."/>
            <person name="Liolios K."/>
            <person name="Ivanova N."/>
            <person name="Mavromatis K."/>
            <person name="Pati A."/>
            <person name="Chen A."/>
            <person name="Palaniappan K."/>
            <person name="Land M."/>
            <person name="Hauser L."/>
            <person name="Chang Y.J."/>
            <person name="Jeffries C.D."/>
            <person name="Rohde M."/>
            <person name="Pukall R."/>
            <person name="Sikorski J."/>
            <person name="Goker M."/>
            <person name="Woyke T."/>
            <person name="Bristow J."/>
            <person name="Eisen J.A."/>
            <person name="Markowitz V."/>
            <person name="Hugenholtz P."/>
            <person name="Kyrpides N.C."/>
            <person name="Klenk H.P."/>
            <person name="Lapidus A."/>
        </authorList>
    </citation>
    <scope>NUCLEOTIDE SEQUENCE [LARGE SCALE GENOMIC DNA]</scope>
    <source>
        <strain evidence="2">ATCC 23552 / DSM 43043 / JCM 3097 / NBRC 12989 / 7 KIP</strain>
    </source>
</reference>
<dbReference type="RefSeq" id="WP_013491944.1">
    <property type="nucleotide sequence ID" value="NC_014830.1"/>
</dbReference>
<dbReference type="Proteomes" id="UP000008914">
    <property type="component" value="Chromosome"/>
</dbReference>